<dbReference type="InterPro" id="IPR013094">
    <property type="entry name" value="AB_hydrolase_3"/>
</dbReference>
<dbReference type="Proteomes" id="UP000518316">
    <property type="component" value="Unassembled WGS sequence"/>
</dbReference>
<dbReference type="AlphaFoldDB" id="A0A7W3Y7W2"/>
<evidence type="ECO:0000313" key="4">
    <source>
        <dbReference type="Proteomes" id="UP000518316"/>
    </source>
</evidence>
<sequence>MEKMKKINAQIASRLAANLENSLRELRRCGAHRSNKATLVEMGIQLSGFKNDLAENNKFNAMISNAWIDNDADYQLPAVSLSVNIKRQEKEGLVTYILNNHSENQRVIMYITGGAYVQRPDKTHWQYLNRLAVESGAKIYVPLYSLIPQATYRQAYQEIAALYNEIYNLVPASQITIMGDSAGGGLATGFCEYLGKKGLPQPGHLILFSPWLDLDLGNPLISKYEENDVTLAVSGLRKIGTMWAENTDHRDYRLSPLYGNFEQLRDVMIFVGTKEILYPDTALFVQKLREAGVVVKFYAGRGLFHSYPLYQIPESKLVMKRVVATINN</sequence>
<dbReference type="PANTHER" id="PTHR48081:SF8">
    <property type="entry name" value="ALPHA_BETA HYDROLASE FOLD-3 DOMAIN-CONTAINING PROTEIN-RELATED"/>
    <property type="match status" value="1"/>
</dbReference>
<dbReference type="EMBL" id="JACIVC010000043">
    <property type="protein sequence ID" value="MBB1069026.1"/>
    <property type="molecule type" value="Genomic_DNA"/>
</dbReference>
<organism evidence="3 4">
    <name type="scientific">Limosilactobacillus albertensis</name>
    <dbReference type="NCBI Taxonomy" id="2759752"/>
    <lineage>
        <taxon>Bacteria</taxon>
        <taxon>Bacillati</taxon>
        <taxon>Bacillota</taxon>
        <taxon>Bacilli</taxon>
        <taxon>Lactobacillales</taxon>
        <taxon>Lactobacillaceae</taxon>
        <taxon>Limosilactobacillus</taxon>
    </lineage>
</organism>
<comment type="caution">
    <text evidence="3">The sequence shown here is derived from an EMBL/GenBank/DDBJ whole genome shotgun (WGS) entry which is preliminary data.</text>
</comment>
<evidence type="ECO:0000256" key="1">
    <source>
        <dbReference type="ARBA" id="ARBA00022801"/>
    </source>
</evidence>
<dbReference type="PANTHER" id="PTHR48081">
    <property type="entry name" value="AB HYDROLASE SUPERFAMILY PROTEIN C4A8.06C"/>
    <property type="match status" value="1"/>
</dbReference>
<dbReference type="GO" id="GO:0016787">
    <property type="term" value="F:hydrolase activity"/>
    <property type="evidence" value="ECO:0007669"/>
    <property type="project" value="UniProtKB-KW"/>
</dbReference>
<keyword evidence="4" id="KW-1185">Reference proteome</keyword>
<dbReference type="RefSeq" id="WP_182597698.1">
    <property type="nucleotide sequence ID" value="NZ_JACIVC010000043.1"/>
</dbReference>
<protein>
    <submittedName>
        <fullName evidence="3">Alpha/beta hydrolase</fullName>
    </submittedName>
</protein>
<dbReference type="InterPro" id="IPR029058">
    <property type="entry name" value="AB_hydrolase_fold"/>
</dbReference>
<keyword evidence="1 3" id="KW-0378">Hydrolase</keyword>
<feature type="domain" description="Alpha/beta hydrolase fold-3" evidence="2">
    <location>
        <begin position="108"/>
        <end position="307"/>
    </location>
</feature>
<dbReference type="Gene3D" id="3.40.50.1820">
    <property type="entry name" value="alpha/beta hydrolase"/>
    <property type="match status" value="1"/>
</dbReference>
<dbReference type="InterPro" id="IPR050300">
    <property type="entry name" value="GDXG_lipolytic_enzyme"/>
</dbReference>
<accession>A0A7W3Y7W2</accession>
<dbReference type="Pfam" id="PF07859">
    <property type="entry name" value="Abhydrolase_3"/>
    <property type="match status" value="1"/>
</dbReference>
<proteinExistence type="predicted"/>
<evidence type="ECO:0000259" key="2">
    <source>
        <dbReference type="Pfam" id="PF07859"/>
    </source>
</evidence>
<name>A0A7W3Y7W2_9LACO</name>
<evidence type="ECO:0000313" key="3">
    <source>
        <dbReference type="EMBL" id="MBB1069026.1"/>
    </source>
</evidence>
<reference evidence="3 4" key="1">
    <citation type="submission" date="2020-07" db="EMBL/GenBank/DDBJ databases">
        <title>Description of Limosilactobacillus balticus sp. nov., Limosilactobacillus agrestis sp. nov., Limosilactobacillus albertensis sp. nov., Limosilactobacillus rudii sp. nov., Limosilactobacillus fastidiosus sp. nov., five novel Limosilactobacillus species isolated from the vertebrate gastrointestinal tract, and proposal of 6 subspecies of Limosilactobacillus reuteri adapted to the gastrointestinal tract of specific vertebrate hosts.</title>
        <authorList>
            <person name="Li F."/>
            <person name="Cheng C."/>
            <person name="Zheng J."/>
            <person name="Quevedo R.M."/>
            <person name="Li J."/>
            <person name="Roos S."/>
            <person name="Gaenzle M.G."/>
            <person name="Walter J."/>
        </authorList>
    </citation>
    <scope>NUCLEOTIDE SEQUENCE [LARGE SCALE GENOMIC DNA]</scope>
    <source>
        <strain evidence="3 4">RRLNB_1_1</strain>
    </source>
</reference>
<gene>
    <name evidence="3" type="ORF">H5S40_02430</name>
</gene>
<dbReference type="SUPFAM" id="SSF53474">
    <property type="entry name" value="alpha/beta-Hydrolases"/>
    <property type="match status" value="1"/>
</dbReference>